<dbReference type="InterPro" id="IPR003594">
    <property type="entry name" value="HATPase_dom"/>
</dbReference>
<dbReference type="InterPro" id="IPR036890">
    <property type="entry name" value="HATPase_C_sf"/>
</dbReference>
<feature type="non-terminal residue" evidence="4">
    <location>
        <position position="1"/>
    </location>
</feature>
<dbReference type="RefSeq" id="WP_005286278.1">
    <property type="nucleotide sequence ID" value="NZ_GG739633.1"/>
</dbReference>
<evidence type="ECO:0000256" key="2">
    <source>
        <dbReference type="ARBA" id="ARBA00012438"/>
    </source>
</evidence>
<dbReference type="Gene3D" id="3.30.565.10">
    <property type="entry name" value="Histidine kinase-like ATPase, C-terminal domain"/>
    <property type="match status" value="1"/>
</dbReference>
<dbReference type="EMBL" id="ADGK01000169">
    <property type="protein sequence ID" value="EFE22846.1"/>
    <property type="molecule type" value="Genomic_DNA"/>
</dbReference>
<dbReference type="Pfam" id="PF02518">
    <property type="entry name" value="HATPase_c"/>
    <property type="match status" value="1"/>
</dbReference>
<organism evidence="4 5">
    <name type="scientific">Edwardsiella tarda ATCC 23685</name>
    <dbReference type="NCBI Taxonomy" id="500638"/>
    <lineage>
        <taxon>Bacteria</taxon>
        <taxon>Pseudomonadati</taxon>
        <taxon>Pseudomonadota</taxon>
        <taxon>Gammaproteobacteria</taxon>
        <taxon>Enterobacterales</taxon>
        <taxon>Hafniaceae</taxon>
        <taxon>Edwardsiella</taxon>
    </lineage>
</organism>
<dbReference type="EC" id="2.7.13.3" evidence="2"/>
<dbReference type="HOGENOM" id="CLU_3036799_0_0_6"/>
<accession>D4F5V5</accession>
<evidence type="ECO:0000259" key="3">
    <source>
        <dbReference type="Pfam" id="PF02518"/>
    </source>
</evidence>
<dbReference type="Proteomes" id="UP000003692">
    <property type="component" value="Unassembled WGS sequence"/>
</dbReference>
<reference evidence="4 5" key="1">
    <citation type="submission" date="2010-02" db="EMBL/GenBank/DDBJ databases">
        <authorList>
            <person name="Weinstock G."/>
            <person name="Sodergren E."/>
            <person name="Clifton S."/>
            <person name="Fulton L."/>
            <person name="Fulton B."/>
            <person name="Courtney L."/>
            <person name="Fronick C."/>
            <person name="Harrison M."/>
            <person name="Strong C."/>
            <person name="Farmer C."/>
            <person name="Delahaunty K."/>
            <person name="Markovic C."/>
            <person name="Hall O."/>
            <person name="Minx P."/>
            <person name="Tomlinson C."/>
            <person name="Mitreva M."/>
            <person name="Nelson J."/>
            <person name="Hou S."/>
            <person name="Wollam A."/>
            <person name="Pepin K.H."/>
            <person name="Johnson M."/>
            <person name="Bhonagiri V."/>
            <person name="Zhang X."/>
            <person name="Suruliraj S."/>
            <person name="Warren W."/>
            <person name="Chinwalla A."/>
            <person name="Mardis E.R."/>
            <person name="Wilson R.K."/>
        </authorList>
    </citation>
    <scope>NUCLEOTIDE SEQUENCE [LARGE SCALE GENOMIC DNA]</scope>
    <source>
        <strain evidence="4 5">ATCC 23685</strain>
    </source>
</reference>
<protein>
    <recommendedName>
        <fullName evidence="2">histidine kinase</fullName>
        <ecNumber evidence="2">2.7.13.3</ecNumber>
    </recommendedName>
</protein>
<feature type="domain" description="Histidine kinase/HSP90-like ATPase" evidence="3">
    <location>
        <begin position="4"/>
        <end position="50"/>
    </location>
</feature>
<dbReference type="AlphaFoldDB" id="D4F5V5"/>
<gene>
    <name evidence="4" type="ORF">EDWATA_02133</name>
</gene>
<evidence type="ECO:0000313" key="5">
    <source>
        <dbReference type="Proteomes" id="UP000003692"/>
    </source>
</evidence>
<evidence type="ECO:0000313" key="4">
    <source>
        <dbReference type="EMBL" id="EFE22846.1"/>
    </source>
</evidence>
<evidence type="ECO:0000256" key="1">
    <source>
        <dbReference type="ARBA" id="ARBA00000085"/>
    </source>
</evidence>
<comment type="caution">
    <text evidence="4">The sequence shown here is derived from an EMBL/GenBank/DDBJ whole genome shotgun (WGS) entry which is preliminary data.</text>
</comment>
<dbReference type="PRINTS" id="PR00344">
    <property type="entry name" value="BCTRLSENSOR"/>
</dbReference>
<comment type="catalytic activity">
    <reaction evidence="1">
        <text>ATP + protein L-histidine = ADP + protein N-phospho-L-histidine.</text>
        <dbReference type="EC" id="2.7.13.3"/>
    </reaction>
</comment>
<name>D4F5V5_EDWTA</name>
<dbReference type="SUPFAM" id="SSF55874">
    <property type="entry name" value="ATPase domain of HSP90 chaperone/DNA topoisomerase II/histidine kinase"/>
    <property type="match status" value="1"/>
</dbReference>
<dbReference type="InterPro" id="IPR004358">
    <property type="entry name" value="Sig_transdc_His_kin-like_C"/>
</dbReference>
<dbReference type="GO" id="GO:0004673">
    <property type="term" value="F:protein histidine kinase activity"/>
    <property type="evidence" value="ECO:0007669"/>
    <property type="project" value="UniProtKB-EC"/>
</dbReference>
<sequence length="55" mass="5785">FPTAFFTTKPDGLGLGLSICQQVTEALAGTLTLENRPEGGCQATLTLPYPSKEVT</sequence>
<proteinExistence type="predicted"/>